<dbReference type="OrthoDB" id="552194at2759"/>
<dbReference type="Pfam" id="PF00533">
    <property type="entry name" value="BRCT"/>
    <property type="match status" value="1"/>
</dbReference>
<reference evidence="4" key="1">
    <citation type="submission" date="2019-05" db="EMBL/GenBank/DDBJ databases">
        <title>Annotation for the trematode Fasciolopsis buski.</title>
        <authorList>
            <person name="Choi Y.-J."/>
        </authorList>
    </citation>
    <scope>NUCLEOTIDE SEQUENCE</scope>
    <source>
        <strain evidence="4">HT</strain>
        <tissue evidence="4">Whole worm</tissue>
    </source>
</reference>
<keyword evidence="1" id="KW-0812">Transmembrane</keyword>
<dbReference type="InterPro" id="IPR032429">
    <property type="entry name" value="Nibrin_BRCT2"/>
</dbReference>
<dbReference type="GO" id="GO:0030870">
    <property type="term" value="C:Mre11 complex"/>
    <property type="evidence" value="ECO:0007669"/>
    <property type="project" value="InterPro"/>
</dbReference>
<comment type="caution">
    <text evidence="4">The sequence shown here is derived from an EMBL/GenBank/DDBJ whole genome shotgun (WGS) entry which is preliminary data.</text>
</comment>
<feature type="transmembrane region" description="Helical" evidence="1">
    <location>
        <begin position="21"/>
        <end position="38"/>
    </location>
</feature>
<dbReference type="CDD" id="cd17741">
    <property type="entry name" value="BRCT_nibrin"/>
    <property type="match status" value="1"/>
</dbReference>
<dbReference type="Proteomes" id="UP000728185">
    <property type="component" value="Unassembled WGS sequence"/>
</dbReference>
<dbReference type="Gene3D" id="3.40.50.10190">
    <property type="entry name" value="BRCT domain"/>
    <property type="match status" value="1"/>
</dbReference>
<dbReference type="Gene3D" id="3.40.50.10980">
    <property type="entry name" value="Nibrin, BRCT2 domain"/>
    <property type="match status" value="1"/>
</dbReference>
<protein>
    <submittedName>
        <fullName evidence="4">Uncharacterized protein</fullName>
    </submittedName>
</protein>
<accession>A0A8E0RL45</accession>
<proteinExistence type="predicted"/>
<gene>
    <name evidence="4" type="ORF">FBUS_10415</name>
</gene>
<evidence type="ECO:0000259" key="3">
    <source>
        <dbReference type="Pfam" id="PF16508"/>
    </source>
</evidence>
<name>A0A8E0RL45_9TREM</name>
<evidence type="ECO:0000259" key="2">
    <source>
        <dbReference type="Pfam" id="PF00533"/>
    </source>
</evidence>
<dbReference type="AlphaFoldDB" id="A0A8E0RL45"/>
<dbReference type="GO" id="GO:0000724">
    <property type="term" value="P:double-strand break repair via homologous recombination"/>
    <property type="evidence" value="ECO:0007669"/>
    <property type="project" value="TreeGrafter"/>
</dbReference>
<dbReference type="GO" id="GO:0007095">
    <property type="term" value="P:mitotic G2 DNA damage checkpoint signaling"/>
    <property type="evidence" value="ECO:0007669"/>
    <property type="project" value="InterPro"/>
</dbReference>
<dbReference type="EMBL" id="LUCM01009823">
    <property type="protein sequence ID" value="KAA0186335.1"/>
    <property type="molecule type" value="Genomic_DNA"/>
</dbReference>
<sequence>MSSSKYVEITPALQLQRGFQVLCLSITLAILLLTSRLICEPFRVALSSMGKELRQRMKTIVPLLRGEVVNALDRSCKFLIMNSLVVTTKVVCALLAQVPIVTPDFMEKYLEATSRIPFQCPDPKEYQPVIRETRFTTEDSYRFEPDQRRCSLFSDKVFYTLSGEQYSQLESMAHLGGGQIWLLNDFESVKKIFQLRFHTTLSVADTESLQRLLCEKSACLVHAKPSRESREWQRTVYCVLRALHRRPILESELGFATIFVSTEAYCNPDRKCRTSVL</sequence>
<dbReference type="PANTHER" id="PTHR12162">
    <property type="entry name" value="NIBRIN-RELATED"/>
    <property type="match status" value="1"/>
</dbReference>
<dbReference type="InterPro" id="IPR043014">
    <property type="entry name" value="Nibrin_BRCT2_sf"/>
</dbReference>
<dbReference type="SUPFAM" id="SSF52113">
    <property type="entry name" value="BRCT domain"/>
    <property type="match status" value="1"/>
</dbReference>
<dbReference type="PANTHER" id="PTHR12162:SF0">
    <property type="entry name" value="NIBRIN"/>
    <property type="match status" value="1"/>
</dbReference>
<organism evidence="4 5">
    <name type="scientific">Fasciolopsis buskii</name>
    <dbReference type="NCBI Taxonomy" id="27845"/>
    <lineage>
        <taxon>Eukaryota</taxon>
        <taxon>Metazoa</taxon>
        <taxon>Spiralia</taxon>
        <taxon>Lophotrochozoa</taxon>
        <taxon>Platyhelminthes</taxon>
        <taxon>Trematoda</taxon>
        <taxon>Digenea</taxon>
        <taxon>Plagiorchiida</taxon>
        <taxon>Echinostomata</taxon>
        <taxon>Echinostomatoidea</taxon>
        <taxon>Fasciolidae</taxon>
        <taxon>Fasciolopsis</taxon>
    </lineage>
</organism>
<dbReference type="GO" id="GO:0003684">
    <property type="term" value="F:damaged DNA binding"/>
    <property type="evidence" value="ECO:0007669"/>
    <property type="project" value="TreeGrafter"/>
</dbReference>
<evidence type="ECO:0000256" key="1">
    <source>
        <dbReference type="SAM" id="Phobius"/>
    </source>
</evidence>
<keyword evidence="5" id="KW-1185">Reference proteome</keyword>
<keyword evidence="1" id="KW-0472">Membrane</keyword>
<dbReference type="InterPro" id="IPR001357">
    <property type="entry name" value="BRCT_dom"/>
</dbReference>
<feature type="domain" description="BRCT" evidence="2">
    <location>
        <begin position="37"/>
        <end position="107"/>
    </location>
</feature>
<evidence type="ECO:0000313" key="5">
    <source>
        <dbReference type="Proteomes" id="UP000728185"/>
    </source>
</evidence>
<evidence type="ECO:0000313" key="4">
    <source>
        <dbReference type="EMBL" id="KAA0186335.1"/>
    </source>
</evidence>
<dbReference type="InterPro" id="IPR040227">
    <property type="entry name" value="Nibrin-rel"/>
</dbReference>
<feature type="domain" description="Nibrin second BRCT" evidence="3">
    <location>
        <begin position="148"/>
        <end position="268"/>
    </location>
</feature>
<dbReference type="InterPro" id="IPR036420">
    <property type="entry name" value="BRCT_dom_sf"/>
</dbReference>
<dbReference type="Pfam" id="PF16508">
    <property type="entry name" value="NIBRIN_BRCT_II"/>
    <property type="match status" value="1"/>
</dbReference>
<keyword evidence="1" id="KW-1133">Transmembrane helix</keyword>